<evidence type="ECO:0000313" key="4">
    <source>
        <dbReference type="Proteomes" id="UP001562357"/>
    </source>
</evidence>
<evidence type="ECO:0000313" key="3">
    <source>
        <dbReference type="EMBL" id="GAB0133340.1"/>
    </source>
</evidence>
<gene>
    <name evidence="3" type="primary">g1752</name>
    <name evidence="3" type="ORF">EsDP_00001752</name>
</gene>
<evidence type="ECO:0000256" key="1">
    <source>
        <dbReference type="SAM" id="MobiDB-lite"/>
    </source>
</evidence>
<feature type="compositionally biased region" description="Polar residues" evidence="1">
    <location>
        <begin position="251"/>
        <end position="267"/>
    </location>
</feature>
<dbReference type="EMBL" id="BAAFGZ010000041">
    <property type="protein sequence ID" value="GAB0133340.1"/>
    <property type="molecule type" value="Genomic_DNA"/>
</dbReference>
<feature type="compositionally biased region" description="Basic and acidic residues" evidence="1">
    <location>
        <begin position="156"/>
        <end position="170"/>
    </location>
</feature>
<feature type="compositionally biased region" description="Basic and acidic residues" evidence="1">
    <location>
        <begin position="178"/>
        <end position="192"/>
    </location>
</feature>
<keyword evidence="4" id="KW-1185">Reference proteome</keyword>
<accession>A0ABQ0CIS8</accession>
<feature type="compositionally biased region" description="Basic and acidic residues" evidence="1">
    <location>
        <begin position="302"/>
        <end position="337"/>
    </location>
</feature>
<organism evidence="3 4">
    <name type="scientific">Epichloe bromicola</name>
    <dbReference type="NCBI Taxonomy" id="79588"/>
    <lineage>
        <taxon>Eukaryota</taxon>
        <taxon>Fungi</taxon>
        <taxon>Dikarya</taxon>
        <taxon>Ascomycota</taxon>
        <taxon>Pezizomycotina</taxon>
        <taxon>Sordariomycetes</taxon>
        <taxon>Hypocreomycetidae</taxon>
        <taxon>Hypocreales</taxon>
        <taxon>Clavicipitaceae</taxon>
        <taxon>Epichloe</taxon>
    </lineage>
</organism>
<comment type="caution">
    <text evidence="3">The sequence shown here is derived from an EMBL/GenBank/DDBJ whole genome shotgun (WGS) entry which is preliminary data.</text>
</comment>
<protein>
    <submittedName>
        <fullName evidence="3">Uncharacterized protein</fullName>
    </submittedName>
</protein>
<keyword evidence="2" id="KW-0732">Signal</keyword>
<sequence>MKVITIIAAAVAASLGSAHPVPPCGDLPHCREKARLSQDIDDKNDRGKVVLARSPNPDFYSEMNEQAWRLDMSDCLGGNRSDVSTSDSCTAIMHMTPIRVSPDARDIKGLYDELTELTQLEGTSTWLYMPGQPLSGPGLSKRGEEPDKPTIPPHGTPDRSHMSPRFDTEKPTIPPHGMPDRSHMSHRFDTEKPTIPPHGMPDRSHMSPRFDAGGWFIEPSKKLHLPRQQWDNMMELRRNNGGDVSSMFARGSNSPEAPGLATSSVDTASPVPRSKFDKICLQCIDTDCHLTRCQFPPPPLKVVDKLEKRAQDEKAKKEQKVDEKRKKKDMQQMKDLDMDIEMEEEMEKKERKEKEKERKEKERKEKERKEKERKERKEKEKEEEKKEAR</sequence>
<feature type="chain" id="PRO_5045911923" evidence="2">
    <location>
        <begin position="19"/>
        <end position="389"/>
    </location>
</feature>
<evidence type="ECO:0000256" key="2">
    <source>
        <dbReference type="SAM" id="SignalP"/>
    </source>
</evidence>
<reference evidence="4" key="1">
    <citation type="submission" date="2024-06" db="EMBL/GenBank/DDBJ databases">
        <title>Draft Genome Sequences of Epichloe bromicola Strains Isolated from Elymus ciliaris.</title>
        <authorList>
            <consortium name="Epichloe bromicola genome sequencing consortium"/>
            <person name="Miura A."/>
            <person name="Imano S."/>
            <person name="Ashida A."/>
            <person name="Sato I."/>
            <person name="Chiba S."/>
            <person name="Tanaka A."/>
            <person name="Camagna M."/>
            <person name="Takemoto D."/>
        </authorList>
    </citation>
    <scope>NUCLEOTIDE SEQUENCE [LARGE SCALE GENOMIC DNA]</scope>
    <source>
        <strain evidence="4">DP</strain>
    </source>
</reference>
<feature type="signal peptide" evidence="2">
    <location>
        <begin position="1"/>
        <end position="18"/>
    </location>
</feature>
<dbReference type="Proteomes" id="UP001562357">
    <property type="component" value="Unassembled WGS sequence"/>
</dbReference>
<feature type="compositionally biased region" description="Basic and acidic residues" evidence="1">
    <location>
        <begin position="346"/>
        <end position="389"/>
    </location>
</feature>
<name>A0ABQ0CIS8_9HYPO</name>
<feature type="region of interest" description="Disordered" evidence="1">
    <location>
        <begin position="291"/>
        <end position="389"/>
    </location>
</feature>
<feature type="region of interest" description="Disordered" evidence="1">
    <location>
        <begin position="128"/>
        <end position="203"/>
    </location>
</feature>
<feature type="region of interest" description="Disordered" evidence="1">
    <location>
        <begin position="249"/>
        <end position="268"/>
    </location>
</feature>
<proteinExistence type="predicted"/>